<evidence type="ECO:0000313" key="10">
    <source>
        <dbReference type="EMBL" id="BBH92778.1"/>
    </source>
</evidence>
<keyword evidence="4" id="KW-0997">Cell inner membrane</keyword>
<keyword evidence="6 8" id="KW-1133">Transmembrane helix</keyword>
<dbReference type="InterPro" id="IPR001851">
    <property type="entry name" value="ABC_transp_permease"/>
</dbReference>
<comment type="subcellular location">
    <subcellularLocation>
        <location evidence="1">Cell membrane</location>
        <topology evidence="1">Multi-pass membrane protein</topology>
    </subcellularLocation>
</comment>
<evidence type="ECO:0000256" key="8">
    <source>
        <dbReference type="SAM" id="Phobius"/>
    </source>
</evidence>
<dbReference type="EMBL" id="AP019377">
    <property type="protein sequence ID" value="BBH92778.1"/>
    <property type="molecule type" value="Genomic_DNA"/>
</dbReference>
<keyword evidence="2" id="KW-0813">Transport</keyword>
<evidence type="ECO:0000256" key="1">
    <source>
        <dbReference type="ARBA" id="ARBA00004651"/>
    </source>
</evidence>
<evidence type="ECO:0000256" key="6">
    <source>
        <dbReference type="ARBA" id="ARBA00022989"/>
    </source>
</evidence>
<dbReference type="GO" id="GO:0022857">
    <property type="term" value="F:transmembrane transporter activity"/>
    <property type="evidence" value="ECO:0007669"/>
    <property type="project" value="InterPro"/>
</dbReference>
<feature type="transmembrane region" description="Helical" evidence="8">
    <location>
        <begin position="28"/>
        <end position="48"/>
    </location>
</feature>
<dbReference type="PANTHER" id="PTHR32196:SF21">
    <property type="entry name" value="ABC TRANSPORTER PERMEASE PROTEIN YPHD-RELATED"/>
    <property type="match status" value="1"/>
</dbReference>
<accession>A0A455SZ95</accession>
<keyword evidence="3" id="KW-1003">Cell membrane</keyword>
<dbReference type="CDD" id="cd06579">
    <property type="entry name" value="TM_PBP1_transp_AraH_like"/>
    <property type="match status" value="1"/>
</dbReference>
<evidence type="ECO:0000256" key="4">
    <source>
        <dbReference type="ARBA" id="ARBA00022519"/>
    </source>
</evidence>
<feature type="transmembrane region" description="Helical" evidence="8">
    <location>
        <begin position="247"/>
        <end position="267"/>
    </location>
</feature>
<organism evidence="9">
    <name type="scientific">Thermogemmatispora argillosa</name>
    <dbReference type="NCBI Taxonomy" id="2045280"/>
    <lineage>
        <taxon>Bacteria</taxon>
        <taxon>Bacillati</taxon>
        <taxon>Chloroflexota</taxon>
        <taxon>Ktedonobacteria</taxon>
        <taxon>Thermogemmatisporales</taxon>
        <taxon>Thermogemmatisporaceae</taxon>
        <taxon>Thermogemmatispora</taxon>
    </lineage>
</organism>
<feature type="transmembrane region" description="Helical" evidence="8">
    <location>
        <begin position="301"/>
        <end position="320"/>
    </location>
</feature>
<dbReference type="GO" id="GO:0005886">
    <property type="term" value="C:plasma membrane"/>
    <property type="evidence" value="ECO:0007669"/>
    <property type="project" value="UniProtKB-SubCell"/>
</dbReference>
<sequence>MRNPSSVASREPAARRSFALQRRQIQTILFQLRAFVALIILVIIFSILSPDFLTLNDLTIVAEHVSINALLAIGQSFVILTAGIDLSVGSIVGLTAMVAGYLISQGLPLPMFGVVVYFNVWIVILVGLLVGIVLGLINGLVITRLSVAPFIATLGMLYAARGLALLTSNGATFPDLGGDPALGNTGFPFLGTGSLLGIPMPIWLMVIFGAVASFVASRTPFGRQVYAIGGNERAAQLSGIRVNRVKLLVYVISGFCAAMTGLVIASQLQAAQPATGESYELNAIAAVVLGGTSLFGGRGTILGSIIGAFVIGVLSDGLVLIGVSEFWQMVIKGAVIVLAVVIDQLQQRWQKRAIAA</sequence>
<dbReference type="PANTHER" id="PTHR32196">
    <property type="entry name" value="ABC TRANSPORTER PERMEASE PROTEIN YPHD-RELATED-RELATED"/>
    <property type="match status" value="1"/>
</dbReference>
<feature type="transmembrane region" description="Helical" evidence="8">
    <location>
        <begin position="187"/>
        <end position="216"/>
    </location>
</feature>
<feature type="transmembrane region" description="Helical" evidence="8">
    <location>
        <begin position="116"/>
        <end position="140"/>
    </location>
</feature>
<dbReference type="EMBL" id="AP019377">
    <property type="protein sequence ID" value="BBH92222.1"/>
    <property type="molecule type" value="Genomic_DNA"/>
</dbReference>
<feature type="transmembrane region" description="Helical" evidence="8">
    <location>
        <begin position="86"/>
        <end position="104"/>
    </location>
</feature>
<protein>
    <submittedName>
        <fullName evidence="9">Sugar ABC transporter permease</fullName>
    </submittedName>
</protein>
<feature type="transmembrane region" description="Helical" evidence="8">
    <location>
        <begin position="60"/>
        <end position="79"/>
    </location>
</feature>
<feature type="transmembrane region" description="Helical" evidence="8">
    <location>
        <begin position="147"/>
        <end position="167"/>
    </location>
</feature>
<evidence type="ECO:0000256" key="3">
    <source>
        <dbReference type="ARBA" id="ARBA00022475"/>
    </source>
</evidence>
<proteinExistence type="predicted"/>
<evidence type="ECO:0000256" key="2">
    <source>
        <dbReference type="ARBA" id="ARBA00022448"/>
    </source>
</evidence>
<evidence type="ECO:0000313" key="9">
    <source>
        <dbReference type="EMBL" id="BBH92222.1"/>
    </source>
</evidence>
<gene>
    <name evidence="9" type="ORF">KTA_04210</name>
    <name evidence="10" type="ORF">KTA_09770</name>
</gene>
<dbReference type="AlphaFoldDB" id="A0A455SZ95"/>
<keyword evidence="5 8" id="KW-0812">Transmembrane</keyword>
<evidence type="ECO:0000256" key="7">
    <source>
        <dbReference type="ARBA" id="ARBA00023136"/>
    </source>
</evidence>
<dbReference type="Pfam" id="PF02653">
    <property type="entry name" value="BPD_transp_2"/>
    <property type="match status" value="1"/>
</dbReference>
<evidence type="ECO:0000256" key="5">
    <source>
        <dbReference type="ARBA" id="ARBA00022692"/>
    </source>
</evidence>
<reference evidence="9" key="1">
    <citation type="submission" date="2018-12" db="EMBL/GenBank/DDBJ databases">
        <title>Novel natural products biosynthetic potential of the class Ktedonobacteria.</title>
        <authorList>
            <person name="Zheng Y."/>
            <person name="Saitou A."/>
            <person name="Wang C.M."/>
            <person name="Toyoda A."/>
            <person name="Minakuchi Y."/>
            <person name="Sekiguchi Y."/>
            <person name="Ueda K."/>
            <person name="Takano H."/>
            <person name="Sakai Y."/>
            <person name="Yokota A."/>
            <person name="Yabe S."/>
        </authorList>
    </citation>
    <scope>NUCLEOTIDE SEQUENCE</scope>
    <source>
        <strain evidence="9">A3-2</strain>
    </source>
</reference>
<keyword evidence="7 8" id="KW-0472">Membrane</keyword>
<name>A0A455SZ95_9CHLR</name>